<proteinExistence type="inferred from homology"/>
<protein>
    <submittedName>
        <fullName evidence="5">Peptidase_M14 domain-containing protein</fullName>
    </submittedName>
</protein>
<dbReference type="GO" id="GO:0003723">
    <property type="term" value="F:RNA binding"/>
    <property type="evidence" value="ECO:0007669"/>
    <property type="project" value="TreeGrafter"/>
</dbReference>
<dbReference type="GO" id="GO:0000177">
    <property type="term" value="C:cytoplasmic exosome (RNase complex)"/>
    <property type="evidence" value="ECO:0007669"/>
    <property type="project" value="TreeGrafter"/>
</dbReference>
<dbReference type="Pfam" id="PF01138">
    <property type="entry name" value="RNase_PH"/>
    <property type="match status" value="1"/>
</dbReference>
<sequence length="194" mass="21011">MDIVDELGYRRDGRTAEQIRNVVFRLNAFPNADGSAYLEQGNTKVLCAVYGPREPRQRSRQLDDRCFVNCQVDGSVLATCFNAATLAVADAGIAMKGLPAAVTVGLSDMQPCVDLSGREESASSPCVTVAMMGKEDIVLIHLQNTVYSGRVSTMLDCASTACERINGLMETALMQHLQASFNRAERRFAAPSVV</sequence>
<dbReference type="WBParaSite" id="L893_g3532.t1">
    <property type="protein sequence ID" value="L893_g3532.t1"/>
    <property type="gene ID" value="L893_g3532"/>
</dbReference>
<dbReference type="InterPro" id="IPR001247">
    <property type="entry name" value="ExoRNase_PH_dom1"/>
</dbReference>
<dbReference type="Proteomes" id="UP000095287">
    <property type="component" value="Unplaced"/>
</dbReference>
<evidence type="ECO:0000313" key="5">
    <source>
        <dbReference type="WBParaSite" id="L893_g3532.t1"/>
    </source>
</evidence>
<dbReference type="PANTHER" id="PTHR11953:SF0">
    <property type="entry name" value="EXOSOME COMPLEX COMPONENT RRP41"/>
    <property type="match status" value="1"/>
</dbReference>
<comment type="similarity">
    <text evidence="1">Belongs to the RNase PH family.</text>
</comment>
<evidence type="ECO:0000259" key="3">
    <source>
        <dbReference type="Pfam" id="PF03725"/>
    </source>
</evidence>
<organism evidence="4 5">
    <name type="scientific">Steinernema glaseri</name>
    <dbReference type="NCBI Taxonomy" id="37863"/>
    <lineage>
        <taxon>Eukaryota</taxon>
        <taxon>Metazoa</taxon>
        <taxon>Ecdysozoa</taxon>
        <taxon>Nematoda</taxon>
        <taxon>Chromadorea</taxon>
        <taxon>Rhabditida</taxon>
        <taxon>Tylenchina</taxon>
        <taxon>Panagrolaimomorpha</taxon>
        <taxon>Strongyloidoidea</taxon>
        <taxon>Steinernematidae</taxon>
        <taxon>Steinernema</taxon>
    </lineage>
</organism>
<feature type="domain" description="Exoribonuclease phosphorolytic" evidence="2">
    <location>
        <begin position="18"/>
        <end position="70"/>
    </location>
</feature>
<dbReference type="PANTHER" id="PTHR11953">
    <property type="entry name" value="EXOSOME COMPLEX COMPONENT"/>
    <property type="match status" value="1"/>
</dbReference>
<dbReference type="SUPFAM" id="SSF54211">
    <property type="entry name" value="Ribosomal protein S5 domain 2-like"/>
    <property type="match status" value="1"/>
</dbReference>
<dbReference type="GO" id="GO:0000176">
    <property type="term" value="C:nuclear exosome (RNase complex)"/>
    <property type="evidence" value="ECO:0007669"/>
    <property type="project" value="TreeGrafter"/>
</dbReference>
<dbReference type="InterPro" id="IPR036345">
    <property type="entry name" value="ExoRNase_PH_dom2_sf"/>
</dbReference>
<dbReference type="InterPro" id="IPR020568">
    <property type="entry name" value="Ribosomal_Su5_D2-typ_SF"/>
</dbReference>
<evidence type="ECO:0000259" key="2">
    <source>
        <dbReference type="Pfam" id="PF01138"/>
    </source>
</evidence>
<keyword evidence="4" id="KW-1185">Reference proteome</keyword>
<dbReference type="InterPro" id="IPR027408">
    <property type="entry name" value="PNPase/RNase_PH_dom_sf"/>
</dbReference>
<dbReference type="SUPFAM" id="SSF55666">
    <property type="entry name" value="Ribonuclease PH domain 2-like"/>
    <property type="match status" value="1"/>
</dbReference>
<evidence type="ECO:0000256" key="1">
    <source>
        <dbReference type="ARBA" id="ARBA00006678"/>
    </source>
</evidence>
<dbReference type="Pfam" id="PF03725">
    <property type="entry name" value="RNase_PH_C"/>
    <property type="match status" value="1"/>
</dbReference>
<reference evidence="5" key="1">
    <citation type="submission" date="2016-11" db="UniProtKB">
        <authorList>
            <consortium name="WormBaseParasite"/>
        </authorList>
    </citation>
    <scope>IDENTIFICATION</scope>
</reference>
<evidence type="ECO:0000313" key="4">
    <source>
        <dbReference type="Proteomes" id="UP000095287"/>
    </source>
</evidence>
<name>A0A1I8AAP8_9BILA</name>
<dbReference type="GO" id="GO:0071028">
    <property type="term" value="P:nuclear mRNA surveillance"/>
    <property type="evidence" value="ECO:0007669"/>
    <property type="project" value="TreeGrafter"/>
</dbReference>
<dbReference type="InterPro" id="IPR015847">
    <property type="entry name" value="ExoRNase_PH_dom2"/>
</dbReference>
<dbReference type="GO" id="GO:0071051">
    <property type="term" value="P:poly(A)-dependent snoRNA 3'-end processing"/>
    <property type="evidence" value="ECO:0007669"/>
    <property type="project" value="TreeGrafter"/>
</dbReference>
<feature type="domain" description="Exoribonuclease phosphorolytic" evidence="3">
    <location>
        <begin position="97"/>
        <end position="158"/>
    </location>
</feature>
<dbReference type="InterPro" id="IPR050080">
    <property type="entry name" value="RNase_PH"/>
</dbReference>
<dbReference type="AlphaFoldDB" id="A0A1I8AAP8"/>
<accession>A0A1I8AAP8</accession>
<dbReference type="Gene3D" id="3.30.230.70">
    <property type="entry name" value="GHMP Kinase, N-terminal domain"/>
    <property type="match status" value="2"/>
</dbReference>
<dbReference type="GO" id="GO:0034475">
    <property type="term" value="P:U4 snRNA 3'-end processing"/>
    <property type="evidence" value="ECO:0007669"/>
    <property type="project" value="TreeGrafter"/>
</dbReference>
<dbReference type="GO" id="GO:0005730">
    <property type="term" value="C:nucleolus"/>
    <property type="evidence" value="ECO:0007669"/>
    <property type="project" value="TreeGrafter"/>
</dbReference>
<dbReference type="GO" id="GO:0016075">
    <property type="term" value="P:rRNA catabolic process"/>
    <property type="evidence" value="ECO:0007669"/>
    <property type="project" value="TreeGrafter"/>
</dbReference>